<evidence type="ECO:0000313" key="1">
    <source>
        <dbReference type="EMBL" id="NHN34797.1"/>
    </source>
</evidence>
<keyword evidence="2" id="KW-1185">Reference proteome</keyword>
<sequence>MEKKQLSRYVGQQVEIVYIDKPNVITQRFIEIHSIKNNFLCAYCFTKKRLRVFSLQNILAISLAKKCSV</sequence>
<protein>
    <recommendedName>
        <fullName evidence="3">WYL domain-containing protein</fullName>
    </recommendedName>
</protein>
<dbReference type="RefSeq" id="WP_166156420.1">
    <property type="nucleotide sequence ID" value="NZ_JAAOIW010000022.1"/>
</dbReference>
<evidence type="ECO:0008006" key="3">
    <source>
        <dbReference type="Google" id="ProtNLM"/>
    </source>
</evidence>
<evidence type="ECO:0000313" key="2">
    <source>
        <dbReference type="Proteomes" id="UP001165962"/>
    </source>
</evidence>
<proteinExistence type="predicted"/>
<gene>
    <name evidence="1" type="ORF">G9U52_34195</name>
</gene>
<name>A0ABX0JII7_9BACL</name>
<reference evidence="1" key="1">
    <citation type="submission" date="2020-03" db="EMBL/GenBank/DDBJ databases">
        <title>Draft sequencing of Paenibacilllus sp. S3N08.</title>
        <authorList>
            <person name="Kim D.-U."/>
        </authorList>
    </citation>
    <scope>NUCLEOTIDE SEQUENCE</scope>
    <source>
        <strain evidence="1">S3N08</strain>
    </source>
</reference>
<accession>A0ABX0JII7</accession>
<comment type="caution">
    <text evidence="1">The sequence shown here is derived from an EMBL/GenBank/DDBJ whole genome shotgun (WGS) entry which is preliminary data.</text>
</comment>
<dbReference type="Proteomes" id="UP001165962">
    <property type="component" value="Unassembled WGS sequence"/>
</dbReference>
<organism evidence="1 2">
    <name type="scientific">Paenibacillus agricola</name>
    <dbReference type="NCBI Taxonomy" id="2716264"/>
    <lineage>
        <taxon>Bacteria</taxon>
        <taxon>Bacillati</taxon>
        <taxon>Bacillota</taxon>
        <taxon>Bacilli</taxon>
        <taxon>Bacillales</taxon>
        <taxon>Paenibacillaceae</taxon>
        <taxon>Paenibacillus</taxon>
    </lineage>
</organism>
<dbReference type="EMBL" id="JAAOIW010000022">
    <property type="protein sequence ID" value="NHN34797.1"/>
    <property type="molecule type" value="Genomic_DNA"/>
</dbReference>